<dbReference type="RefSeq" id="WP_092363655.1">
    <property type="nucleotide sequence ID" value="NZ_BMGV01000003.1"/>
</dbReference>
<keyword evidence="1 4" id="KW-0808">Transferase</keyword>
<dbReference type="Proteomes" id="UP000199379">
    <property type="component" value="Unassembled WGS sequence"/>
</dbReference>
<dbReference type="SUPFAM" id="SSF55729">
    <property type="entry name" value="Acyl-CoA N-acyltransferases (Nat)"/>
    <property type="match status" value="1"/>
</dbReference>
<dbReference type="InterPro" id="IPR050832">
    <property type="entry name" value="Bact_Acetyltransf"/>
</dbReference>
<keyword evidence="5" id="KW-1185">Reference proteome</keyword>
<evidence type="ECO:0000313" key="5">
    <source>
        <dbReference type="Proteomes" id="UP000199379"/>
    </source>
</evidence>
<keyword evidence="2" id="KW-0012">Acyltransferase</keyword>
<gene>
    <name evidence="4" type="ORF">SAMN05444007_103229</name>
</gene>
<evidence type="ECO:0000256" key="1">
    <source>
        <dbReference type="ARBA" id="ARBA00022679"/>
    </source>
</evidence>
<dbReference type="PANTHER" id="PTHR43877">
    <property type="entry name" value="AMINOALKYLPHOSPHONATE N-ACETYLTRANSFERASE-RELATED-RELATED"/>
    <property type="match status" value="1"/>
</dbReference>
<dbReference type="InterPro" id="IPR000182">
    <property type="entry name" value="GNAT_dom"/>
</dbReference>
<sequence length="145" mass="15434">MTTPILRAARPGEVAAIDRVIRRAYAADRARLEDLPDVTEGLAEEVARRTVIVADAGAGIAGVAICGSAAEGFRIFNVAVDPGSAGAGLGRSLMAEAERLARENGHRVMQLTTHVGMDRTRAFYARMGWEETGITGNAVAMRKRL</sequence>
<dbReference type="STRING" id="1227549.SAMN05444007_103229"/>
<dbReference type="AlphaFoldDB" id="A0A1H6VRS8"/>
<organism evidence="4 5">
    <name type="scientific">Cribrihabitans marinus</name>
    <dbReference type="NCBI Taxonomy" id="1227549"/>
    <lineage>
        <taxon>Bacteria</taxon>
        <taxon>Pseudomonadati</taxon>
        <taxon>Pseudomonadota</taxon>
        <taxon>Alphaproteobacteria</taxon>
        <taxon>Rhodobacterales</taxon>
        <taxon>Paracoccaceae</taxon>
        <taxon>Cribrihabitans</taxon>
    </lineage>
</organism>
<dbReference type="CDD" id="cd04301">
    <property type="entry name" value="NAT_SF"/>
    <property type="match status" value="1"/>
</dbReference>
<feature type="domain" description="N-acetyltransferase" evidence="3">
    <location>
        <begin position="4"/>
        <end position="145"/>
    </location>
</feature>
<dbReference type="Gene3D" id="3.40.630.30">
    <property type="match status" value="1"/>
</dbReference>
<dbReference type="InterPro" id="IPR016181">
    <property type="entry name" value="Acyl_CoA_acyltransferase"/>
</dbReference>
<accession>A0A1H6VRS8</accession>
<dbReference type="Pfam" id="PF13508">
    <property type="entry name" value="Acetyltransf_7"/>
    <property type="match status" value="1"/>
</dbReference>
<name>A0A1H6VRS8_9RHOB</name>
<evidence type="ECO:0000259" key="3">
    <source>
        <dbReference type="PROSITE" id="PS51186"/>
    </source>
</evidence>
<protein>
    <submittedName>
        <fullName evidence="4">Predicted N-acetyltransferase YhbS</fullName>
    </submittedName>
</protein>
<evidence type="ECO:0000313" key="4">
    <source>
        <dbReference type="EMBL" id="SEJ05784.1"/>
    </source>
</evidence>
<reference evidence="4 5" key="1">
    <citation type="submission" date="2016-10" db="EMBL/GenBank/DDBJ databases">
        <authorList>
            <person name="de Groot N.N."/>
        </authorList>
    </citation>
    <scope>NUCLEOTIDE SEQUENCE [LARGE SCALE GENOMIC DNA]</scope>
    <source>
        <strain evidence="4 5">DSM 29340</strain>
    </source>
</reference>
<dbReference type="OrthoDB" id="281808at2"/>
<evidence type="ECO:0000256" key="2">
    <source>
        <dbReference type="ARBA" id="ARBA00023315"/>
    </source>
</evidence>
<proteinExistence type="predicted"/>
<dbReference type="EMBL" id="FNYD01000003">
    <property type="protein sequence ID" value="SEJ05784.1"/>
    <property type="molecule type" value="Genomic_DNA"/>
</dbReference>
<dbReference type="GO" id="GO:0016747">
    <property type="term" value="F:acyltransferase activity, transferring groups other than amino-acyl groups"/>
    <property type="evidence" value="ECO:0007669"/>
    <property type="project" value="InterPro"/>
</dbReference>
<dbReference type="PROSITE" id="PS51186">
    <property type="entry name" value="GNAT"/>
    <property type="match status" value="1"/>
</dbReference>